<organism evidence="2 3">
    <name type="scientific">Desulfomonile tiedjei (strain ATCC 49306 / DSM 6799 / DCB-1)</name>
    <dbReference type="NCBI Taxonomy" id="706587"/>
    <lineage>
        <taxon>Bacteria</taxon>
        <taxon>Pseudomonadati</taxon>
        <taxon>Thermodesulfobacteriota</taxon>
        <taxon>Desulfomonilia</taxon>
        <taxon>Desulfomonilales</taxon>
        <taxon>Desulfomonilaceae</taxon>
        <taxon>Desulfomonile</taxon>
    </lineage>
</organism>
<dbReference type="eggNOG" id="COG1719">
    <property type="taxonomic scope" value="Bacteria"/>
</dbReference>
<dbReference type="KEGG" id="dti:Desti_3505"/>
<dbReference type="EMBL" id="CP003360">
    <property type="protein sequence ID" value="AFM26156.1"/>
    <property type="molecule type" value="Genomic_DNA"/>
</dbReference>
<dbReference type="RefSeq" id="WP_014811288.1">
    <property type="nucleotide sequence ID" value="NC_018025.1"/>
</dbReference>
<reference evidence="3" key="1">
    <citation type="submission" date="2012-06" db="EMBL/GenBank/DDBJ databases">
        <title>Complete sequence of chromosome of Desulfomonile tiedjei DSM 6799.</title>
        <authorList>
            <person name="Lucas S."/>
            <person name="Copeland A."/>
            <person name="Lapidus A."/>
            <person name="Glavina del Rio T."/>
            <person name="Dalin E."/>
            <person name="Tice H."/>
            <person name="Bruce D."/>
            <person name="Goodwin L."/>
            <person name="Pitluck S."/>
            <person name="Peters L."/>
            <person name="Ovchinnikova G."/>
            <person name="Zeytun A."/>
            <person name="Lu M."/>
            <person name="Kyrpides N."/>
            <person name="Mavromatis K."/>
            <person name="Ivanova N."/>
            <person name="Brettin T."/>
            <person name="Detter J.C."/>
            <person name="Han C."/>
            <person name="Larimer F."/>
            <person name="Land M."/>
            <person name="Hauser L."/>
            <person name="Markowitz V."/>
            <person name="Cheng J.-F."/>
            <person name="Hugenholtz P."/>
            <person name="Woyke T."/>
            <person name="Wu D."/>
            <person name="Spring S."/>
            <person name="Schroeder M."/>
            <person name="Brambilla E."/>
            <person name="Klenk H.-P."/>
            <person name="Eisen J.A."/>
        </authorList>
    </citation>
    <scope>NUCLEOTIDE SEQUENCE [LARGE SCALE GENOMIC DNA]</scope>
    <source>
        <strain evidence="3">ATCC 49306 / DSM 6799 / DCB-1</strain>
    </source>
</reference>
<keyword evidence="3" id="KW-1185">Reference proteome</keyword>
<dbReference type="SMART" id="SM00989">
    <property type="entry name" value="V4R"/>
    <property type="match status" value="1"/>
</dbReference>
<dbReference type="InterPro" id="IPR024096">
    <property type="entry name" value="NO_sig/Golgi_transp_ligand-bd"/>
</dbReference>
<dbReference type="InterPro" id="IPR004096">
    <property type="entry name" value="V4R"/>
</dbReference>
<dbReference type="OrthoDB" id="9788644at2"/>
<dbReference type="SUPFAM" id="SSF111126">
    <property type="entry name" value="Ligand-binding domain in the NO signalling and Golgi transport"/>
    <property type="match status" value="1"/>
</dbReference>
<sequence length="175" mass="19784">MFKEERTAYKFRWQDLGDIEEGRPNLGPSTGVAVYRLMQYSLRDVLIVKYGVQRTNEILKEAGKLAGSEFCKNVLNMDLGPDEFLAELQDKLRSLGIGILRVEYADFEKMRFTLTVSEDLDCSGLPVVGETVCDYDEGFIAGILYAYSQKEFDVTEVDCWASGGRTCRFAVSLKE</sequence>
<protein>
    <submittedName>
        <fullName evidence="2">Putative hydrocarbon binding protein (Contains V4R domain)</fullName>
    </submittedName>
</protein>
<dbReference type="Proteomes" id="UP000006055">
    <property type="component" value="Chromosome"/>
</dbReference>
<accession>I4C9B5</accession>
<dbReference type="HOGENOM" id="CLU_128702_0_0_7"/>
<dbReference type="AlphaFoldDB" id="I4C9B5"/>
<evidence type="ECO:0000259" key="1">
    <source>
        <dbReference type="SMART" id="SM00989"/>
    </source>
</evidence>
<evidence type="ECO:0000313" key="3">
    <source>
        <dbReference type="Proteomes" id="UP000006055"/>
    </source>
</evidence>
<proteinExistence type="predicted"/>
<evidence type="ECO:0000313" key="2">
    <source>
        <dbReference type="EMBL" id="AFM26156.1"/>
    </source>
</evidence>
<feature type="domain" description="4-vinyl reductase 4VR" evidence="1">
    <location>
        <begin position="111"/>
        <end position="173"/>
    </location>
</feature>
<dbReference type="Pfam" id="PF02830">
    <property type="entry name" value="V4R"/>
    <property type="match status" value="1"/>
</dbReference>
<dbReference type="Gene3D" id="3.30.1380.20">
    <property type="entry name" value="Trafficking protein particle complex subunit 3"/>
    <property type="match status" value="1"/>
</dbReference>
<dbReference type="PANTHER" id="PTHR35090">
    <property type="entry name" value="DNA-DIRECTED RNA POLYMERASE SUBUNIT I"/>
    <property type="match status" value="1"/>
</dbReference>
<dbReference type="PANTHER" id="PTHR35090:SF2">
    <property type="entry name" value="ARSR FAMILY TRANSCRIPTIONAL REGULATOR"/>
    <property type="match status" value="1"/>
</dbReference>
<dbReference type="STRING" id="706587.Desti_3505"/>
<gene>
    <name evidence="2" type="ordered locus">Desti_3505</name>
</gene>
<name>I4C9B5_DESTA</name>